<name>A0AC61SCF9_9EURY</name>
<proteinExistence type="predicted"/>
<sequence>MNIYLSLILFLPLIGAALTFFIKPREIARVVALVFSVIPLFITALLLTTFESGSGFQFPENYTWISSLGINYTLGVDGISMPLILLNAILCPLTIIYSWGEHKNANQYFALLMILQAGVFGVFMALDFFLFYIFWELTLIPLYFLISIWGGPNKDYAAIKFFIYTHVASLVMLLGIFALYFSTNINTFYIPDLLGAFAGLDDVMKAAIFLSIFFGFMVKMPTVPFHTWLPDAHVEAPTAGSVLLAGVLLKMGGYGLFRVLLPMIQDMGTYQGQIITIMAFFGVLSILYGTFAALAQTDLKKMVAYSSVSHMGFVMLGAAAFNVMSVSGAMFQQFSHGLITAVLFMSVGVIQHNVHTRVISELGGLTKKMPKLSFIMMAGFMASLGLPLMCGFVAEFLVLTGTYLTMHVFALLAFVGIVATAGYHLWALQIAMFGSFNEKLGDIKDTVSYEWIPMGILVLLIIYFGVNPAPILDIFQAASSVIPGVELI</sequence>
<reference evidence="1" key="1">
    <citation type="submission" date="2018-09" db="EMBL/GenBank/DDBJ databases">
        <title>A genomic encyclopedia of anaerobic methanotrophic archaea.</title>
        <authorList>
            <person name="Skennerton C.T."/>
            <person name="Chadwick G.L."/>
            <person name="Laso-Perez R."/>
            <person name="Leu A.O."/>
            <person name="Speth D.R."/>
            <person name="Yu H."/>
            <person name="Morgan-Lang C."/>
            <person name="Hatzenpichler R."/>
            <person name="Goudeau D."/>
            <person name="Malmstrom R."/>
            <person name="Woyke T."/>
            <person name="Hallam S."/>
            <person name="Tyson G.W."/>
            <person name="Wegener G."/>
            <person name="Boetius A."/>
            <person name="Orphan V.J."/>
        </authorList>
    </citation>
    <scope>NUCLEOTIDE SEQUENCE</scope>
    <source>
        <strain evidence="1">CONS3730D10UFb2</strain>
    </source>
</reference>
<dbReference type="Proteomes" id="UP000315423">
    <property type="component" value="Unassembled WGS sequence"/>
</dbReference>
<evidence type="ECO:0000313" key="2">
    <source>
        <dbReference type="Proteomes" id="UP000315423"/>
    </source>
</evidence>
<gene>
    <name evidence="1" type="ORF">C5S46_00865</name>
</gene>
<dbReference type="EMBL" id="QYBA01000027">
    <property type="protein sequence ID" value="TKY92396.1"/>
    <property type="molecule type" value="Genomic_DNA"/>
</dbReference>
<organism evidence="1 2">
    <name type="scientific">Candidatus Methanomarinus sp</name>
    <dbReference type="NCBI Taxonomy" id="3386244"/>
    <lineage>
        <taxon>Archaea</taxon>
        <taxon>Methanobacteriati</taxon>
        <taxon>Methanobacteriota</taxon>
        <taxon>Stenosarchaea group</taxon>
        <taxon>Methanomicrobia</taxon>
        <taxon>Methanosarcinales</taxon>
        <taxon>ANME-2 cluster</taxon>
        <taxon>Candidatus Methanocomedenaceae</taxon>
        <taxon>Candidatus Methanomarinus</taxon>
    </lineage>
</organism>
<evidence type="ECO:0000313" key="1">
    <source>
        <dbReference type="EMBL" id="TKY92396.1"/>
    </source>
</evidence>
<protein>
    <submittedName>
        <fullName evidence="1">NADH-quinone oxidoreductase subunit M</fullName>
    </submittedName>
</protein>
<accession>A0AC61SCF9</accession>
<comment type="caution">
    <text evidence="1">The sequence shown here is derived from an EMBL/GenBank/DDBJ whole genome shotgun (WGS) entry which is preliminary data.</text>
</comment>